<evidence type="ECO:0000313" key="2">
    <source>
        <dbReference type="EMBL" id="NOU58353.1"/>
    </source>
</evidence>
<protein>
    <submittedName>
        <fullName evidence="2">Antibiotic biosynthesis monooxygenase</fullName>
    </submittedName>
</protein>
<dbReference type="Pfam" id="PF03992">
    <property type="entry name" value="ABM"/>
    <property type="match status" value="1"/>
</dbReference>
<name>A0ABX1WQL1_9BACT</name>
<evidence type="ECO:0000259" key="1">
    <source>
        <dbReference type="PROSITE" id="PS51725"/>
    </source>
</evidence>
<keyword evidence="3" id="KW-1185">Reference proteome</keyword>
<dbReference type="GO" id="GO:0004497">
    <property type="term" value="F:monooxygenase activity"/>
    <property type="evidence" value="ECO:0007669"/>
    <property type="project" value="UniProtKB-KW"/>
</dbReference>
<dbReference type="EMBL" id="RZNH01000001">
    <property type="protein sequence ID" value="NOU58353.1"/>
    <property type="molecule type" value="Genomic_DNA"/>
</dbReference>
<dbReference type="RefSeq" id="WP_171593611.1">
    <property type="nucleotide sequence ID" value="NZ_RZNH01000001.1"/>
</dbReference>
<dbReference type="PANTHER" id="PTHR33336:SF3">
    <property type="entry name" value="ABM DOMAIN-CONTAINING PROTEIN"/>
    <property type="match status" value="1"/>
</dbReference>
<keyword evidence="2" id="KW-0560">Oxidoreductase</keyword>
<dbReference type="Gene3D" id="3.30.70.100">
    <property type="match status" value="1"/>
</dbReference>
<evidence type="ECO:0000313" key="3">
    <source>
        <dbReference type="Proteomes" id="UP000732105"/>
    </source>
</evidence>
<dbReference type="PROSITE" id="PS51725">
    <property type="entry name" value="ABM"/>
    <property type="match status" value="1"/>
</dbReference>
<dbReference type="InterPro" id="IPR011008">
    <property type="entry name" value="Dimeric_a/b-barrel"/>
</dbReference>
<dbReference type="InterPro" id="IPR007138">
    <property type="entry name" value="ABM_dom"/>
</dbReference>
<proteinExistence type="predicted"/>
<dbReference type="Proteomes" id="UP000732105">
    <property type="component" value="Unassembled WGS sequence"/>
</dbReference>
<keyword evidence="2" id="KW-0503">Monooxygenase</keyword>
<feature type="domain" description="ABM" evidence="1">
    <location>
        <begin position="4"/>
        <end position="93"/>
    </location>
</feature>
<gene>
    <name evidence="2" type="ORF">ELS83_00890</name>
</gene>
<dbReference type="InterPro" id="IPR050744">
    <property type="entry name" value="AI-2_Isomerase_LsrG"/>
</dbReference>
<dbReference type="PANTHER" id="PTHR33336">
    <property type="entry name" value="QUINOL MONOOXYGENASE YGIN-RELATED"/>
    <property type="match status" value="1"/>
</dbReference>
<reference evidence="2 3" key="1">
    <citation type="submission" date="2018-12" db="EMBL/GenBank/DDBJ databases">
        <title>Marinifilum JC070 sp. nov., a marine bacterium isolated from Yongle Blue Hole in the South China Sea.</title>
        <authorList>
            <person name="Fu T."/>
        </authorList>
    </citation>
    <scope>NUCLEOTIDE SEQUENCE [LARGE SCALE GENOMIC DNA]</scope>
    <source>
        <strain evidence="2 3">JC070</strain>
    </source>
</reference>
<comment type="caution">
    <text evidence="2">The sequence shown here is derived from an EMBL/GenBank/DDBJ whole genome shotgun (WGS) entry which is preliminary data.</text>
</comment>
<dbReference type="SUPFAM" id="SSF54909">
    <property type="entry name" value="Dimeric alpha+beta barrel"/>
    <property type="match status" value="1"/>
</dbReference>
<sequence>MKEVFIVGEMRCLKDKIGEVQEILDQLRAKTRQEDGCIYYQFFEAEDRPGVFATIEHWNSEESEAEHWKTIHLKEAAAALSPLLVGKMQISRYNRSQDEVGCH</sequence>
<organism evidence="2 3">
    <name type="scientific">Marinifilum caeruleilacunae</name>
    <dbReference type="NCBI Taxonomy" id="2499076"/>
    <lineage>
        <taxon>Bacteria</taxon>
        <taxon>Pseudomonadati</taxon>
        <taxon>Bacteroidota</taxon>
        <taxon>Bacteroidia</taxon>
        <taxon>Marinilabiliales</taxon>
        <taxon>Marinifilaceae</taxon>
    </lineage>
</organism>
<accession>A0ABX1WQL1</accession>